<proteinExistence type="predicted"/>
<name>A0A078AB71_STYLE</name>
<evidence type="ECO:0000313" key="3">
    <source>
        <dbReference type="Proteomes" id="UP000039865"/>
    </source>
</evidence>
<evidence type="ECO:0000259" key="1">
    <source>
        <dbReference type="Pfam" id="PF08005"/>
    </source>
</evidence>
<dbReference type="InParanoid" id="A0A078AB71"/>
<accession>A0A078AB71</accession>
<organism evidence="2 3">
    <name type="scientific">Stylonychia lemnae</name>
    <name type="common">Ciliate</name>
    <dbReference type="NCBI Taxonomy" id="5949"/>
    <lineage>
        <taxon>Eukaryota</taxon>
        <taxon>Sar</taxon>
        <taxon>Alveolata</taxon>
        <taxon>Ciliophora</taxon>
        <taxon>Intramacronucleata</taxon>
        <taxon>Spirotrichea</taxon>
        <taxon>Stichotrichia</taxon>
        <taxon>Sporadotrichida</taxon>
        <taxon>Oxytrichidae</taxon>
        <taxon>Stylonychinae</taxon>
        <taxon>Stylonychia</taxon>
    </lineage>
</organism>
<sequence length="296" mass="34615">MDMCIYTKKQLVKTKILFQILYNNKVWRKSLEKIKKANVDEKDMKFIIQVNTQCVVDKTFSQQIHKVRVSDQVSSIIKPLEKLYQCNFKVISTTQKQLKQYKSFRANNIGDGQTLQLFGIPYINQIDEKPIRFFQRFTDFKKDSSWPVESLMEGIVLTSKVDVLILGVGIFESFDQPPGPFGIDIAIKLTNRDGKLLSEPFISKESGLYKKSDVNEMHYFLHKFKRFRHGIILKVGCLMHYIQKISFKNSYYSESGLKYKEIKNPDMDIFSIYSHRHSKKTSKQQGIIPGFIYQLC</sequence>
<dbReference type="Gene3D" id="2.60.120.820">
    <property type="entry name" value="PHR domain"/>
    <property type="match status" value="1"/>
</dbReference>
<feature type="domain" description="PHR" evidence="1">
    <location>
        <begin position="135"/>
        <end position="294"/>
    </location>
</feature>
<dbReference type="AlphaFoldDB" id="A0A078AB71"/>
<dbReference type="Pfam" id="PF08005">
    <property type="entry name" value="PHR"/>
    <property type="match status" value="1"/>
</dbReference>
<gene>
    <name evidence="2" type="primary">Contig7247.g358</name>
    <name evidence="2" type="ORF">STYLEM_8387</name>
</gene>
<dbReference type="InterPro" id="IPR038648">
    <property type="entry name" value="PHR_sf"/>
</dbReference>
<evidence type="ECO:0000313" key="2">
    <source>
        <dbReference type="EMBL" id="CDW79399.1"/>
    </source>
</evidence>
<protein>
    <recommendedName>
        <fullName evidence="1">PHR domain-containing protein</fullName>
    </recommendedName>
</protein>
<keyword evidence="3" id="KW-1185">Reference proteome</keyword>
<dbReference type="EMBL" id="CCKQ01007960">
    <property type="protein sequence ID" value="CDW79399.1"/>
    <property type="molecule type" value="Genomic_DNA"/>
</dbReference>
<dbReference type="Proteomes" id="UP000039865">
    <property type="component" value="Unassembled WGS sequence"/>
</dbReference>
<dbReference type="InterPro" id="IPR012983">
    <property type="entry name" value="PHR"/>
</dbReference>
<reference evidence="2 3" key="1">
    <citation type="submission" date="2014-06" db="EMBL/GenBank/DDBJ databases">
        <authorList>
            <person name="Swart Estienne"/>
        </authorList>
    </citation>
    <scope>NUCLEOTIDE SEQUENCE [LARGE SCALE GENOMIC DNA]</scope>
    <source>
        <strain evidence="2 3">130c</strain>
    </source>
</reference>